<organism evidence="5 6">
    <name type="scientific">Morella rubra</name>
    <name type="common">Chinese bayberry</name>
    <dbReference type="NCBI Taxonomy" id="262757"/>
    <lineage>
        <taxon>Eukaryota</taxon>
        <taxon>Viridiplantae</taxon>
        <taxon>Streptophyta</taxon>
        <taxon>Embryophyta</taxon>
        <taxon>Tracheophyta</taxon>
        <taxon>Spermatophyta</taxon>
        <taxon>Magnoliopsida</taxon>
        <taxon>eudicotyledons</taxon>
        <taxon>Gunneridae</taxon>
        <taxon>Pentapetalae</taxon>
        <taxon>rosids</taxon>
        <taxon>fabids</taxon>
        <taxon>Fagales</taxon>
        <taxon>Myricaceae</taxon>
        <taxon>Morella</taxon>
    </lineage>
</organism>
<accession>A0A6A1VYP8</accession>
<dbReference type="OrthoDB" id="1707227at2759"/>
<evidence type="ECO:0000259" key="4">
    <source>
        <dbReference type="PROSITE" id="PS50102"/>
    </source>
</evidence>
<evidence type="ECO:0000256" key="1">
    <source>
        <dbReference type="PROSITE-ProRule" id="PRU00176"/>
    </source>
</evidence>
<keyword evidence="3" id="KW-0472">Membrane</keyword>
<dbReference type="EMBL" id="RXIC02000021">
    <property type="protein sequence ID" value="KAB1217925.1"/>
    <property type="molecule type" value="Genomic_DNA"/>
</dbReference>
<feature type="region of interest" description="Disordered" evidence="2">
    <location>
        <begin position="674"/>
        <end position="705"/>
    </location>
</feature>
<dbReference type="InterPro" id="IPR012677">
    <property type="entry name" value="Nucleotide-bd_a/b_plait_sf"/>
</dbReference>
<dbReference type="SMART" id="SM00360">
    <property type="entry name" value="RRM"/>
    <property type="match status" value="1"/>
</dbReference>
<keyword evidence="3" id="KW-0812">Transmembrane</keyword>
<reference evidence="5 6" key="1">
    <citation type="journal article" date="2019" name="Plant Biotechnol. J.">
        <title>The red bayberry genome and genetic basis of sex determination.</title>
        <authorList>
            <person name="Jia H.M."/>
            <person name="Jia H.J."/>
            <person name="Cai Q.L."/>
            <person name="Wang Y."/>
            <person name="Zhao H.B."/>
            <person name="Yang W.F."/>
            <person name="Wang G.Y."/>
            <person name="Li Y.H."/>
            <person name="Zhan D.L."/>
            <person name="Shen Y.T."/>
            <person name="Niu Q.F."/>
            <person name="Chang L."/>
            <person name="Qiu J."/>
            <person name="Zhao L."/>
            <person name="Xie H.B."/>
            <person name="Fu W.Y."/>
            <person name="Jin J."/>
            <person name="Li X.W."/>
            <person name="Jiao Y."/>
            <person name="Zhou C.C."/>
            <person name="Tu T."/>
            <person name="Chai C.Y."/>
            <person name="Gao J.L."/>
            <person name="Fan L.J."/>
            <person name="van de Weg E."/>
            <person name="Wang J.Y."/>
            <person name="Gao Z.S."/>
        </authorList>
    </citation>
    <scope>NUCLEOTIDE SEQUENCE [LARGE SCALE GENOMIC DNA]</scope>
    <source>
        <tissue evidence="5">Leaves</tissue>
    </source>
</reference>
<feature type="region of interest" description="Disordered" evidence="2">
    <location>
        <begin position="618"/>
        <end position="639"/>
    </location>
</feature>
<dbReference type="Pfam" id="PF00076">
    <property type="entry name" value="RRM_1"/>
    <property type="match status" value="1"/>
</dbReference>
<dbReference type="PROSITE" id="PS51257">
    <property type="entry name" value="PROKAR_LIPOPROTEIN"/>
    <property type="match status" value="1"/>
</dbReference>
<keyword evidence="6" id="KW-1185">Reference proteome</keyword>
<comment type="caution">
    <text evidence="5">The sequence shown here is derived from an EMBL/GenBank/DDBJ whole genome shotgun (WGS) entry which is preliminary data.</text>
</comment>
<protein>
    <submittedName>
        <fullName evidence="5">Protein UPSTREAM OF FLC</fullName>
    </submittedName>
</protein>
<dbReference type="PROSITE" id="PS50102">
    <property type="entry name" value="RRM"/>
    <property type="match status" value="1"/>
</dbReference>
<keyword evidence="3" id="KW-1133">Transmembrane helix</keyword>
<dbReference type="InterPro" id="IPR035979">
    <property type="entry name" value="RBD_domain_sf"/>
</dbReference>
<proteinExistence type="predicted"/>
<feature type="compositionally biased region" description="Low complexity" evidence="2">
    <location>
        <begin position="618"/>
        <end position="637"/>
    </location>
</feature>
<sequence>MKSLSSVGLALSVLFGCLFLALVAELYYLLWWKKRLTNREMENDYSSPARELFYMFCWKKSTSLRPAALDPQELRSSVGIAGTLVQESENQLHMQSNKDFFLRSFEEDGVETEFMRLQNLAGPPRFLFTIIEETKEDLESEDGMSRCDKSGKRSRSRSLSDLLLSAETPYLTPLASPSFFTPPRTPMDSRNPHGFNALLESTTDAEFKKIKSSPPPKFKFLQDAEEKLKRKLMEDAKEEIHKSDAFVQENRNHVPLSSFHKDEEDGSFITIIVDKQKEREFNHHPQQYHSSTSQTEAAAKRALALDGADMGGLYLKIQPYRSSRTNKESDFAPKIVEGYNRIYVGNLSWDVTEDDLRKHFSDCNMSSVRFGMDKETGEFRGYAHVDFSDSLSLTMALKLDQQLLRGRPVKISCAVPKKGVAAQALPRSSPTSQGVENTETALSMKGVAVQALPRSAPTSEGVENTETAFSNVSSAKVMAVDSRRTTALCMPRQWQDRGISPERTKIWFEPKPRTAEQKVPVIYYLSRSGQLEHPHFMEVPLSSPKGLYLEDVTNRLNFLRGQGMANMYSWSSKRSHRNGFVWQDLSKNDFIYPCHGREYVLKGSQLLETSLSSRSCETISSSTSNVSSDTNRSSVDSNVPVIPRKRIQSRSSFDDLRQFQVYMAKTAAEFAEKAANAATQTEDKGTKRGKDSEEAENLSAKSGETDLSAEDVSLAFSKSTFGDNMGSLEVPAKVDGSADTKQYPTVENDRPSGRVKASTVLMQLIKCGSRRIRDCQSTARIVGE</sequence>
<feature type="domain" description="RRM" evidence="4">
    <location>
        <begin position="340"/>
        <end position="416"/>
    </location>
</feature>
<dbReference type="InterPro" id="IPR045884">
    <property type="entry name" value="At5g59350-like"/>
</dbReference>
<evidence type="ECO:0000256" key="2">
    <source>
        <dbReference type="SAM" id="MobiDB-lite"/>
    </source>
</evidence>
<dbReference type="InterPro" id="IPR000504">
    <property type="entry name" value="RRM_dom"/>
</dbReference>
<dbReference type="Proteomes" id="UP000516437">
    <property type="component" value="Chromosome 3"/>
</dbReference>
<feature type="transmembrane region" description="Helical" evidence="3">
    <location>
        <begin position="6"/>
        <end position="31"/>
    </location>
</feature>
<dbReference type="GO" id="GO:0003723">
    <property type="term" value="F:RNA binding"/>
    <property type="evidence" value="ECO:0007669"/>
    <property type="project" value="UniProtKB-UniRule"/>
</dbReference>
<keyword evidence="1" id="KW-0694">RNA-binding</keyword>
<name>A0A6A1VYP8_9ROSI</name>
<dbReference type="PANTHER" id="PTHR34054:SF2">
    <property type="entry name" value="EXPRESSED PROTEIN"/>
    <property type="match status" value="1"/>
</dbReference>
<gene>
    <name evidence="5" type="ORF">CJ030_MR3G014665</name>
</gene>
<dbReference type="SUPFAM" id="SSF54928">
    <property type="entry name" value="RNA-binding domain, RBD"/>
    <property type="match status" value="1"/>
</dbReference>
<dbReference type="InterPro" id="IPR048351">
    <property type="entry name" value="SOK_DIX"/>
</dbReference>
<evidence type="ECO:0000256" key="3">
    <source>
        <dbReference type="SAM" id="Phobius"/>
    </source>
</evidence>
<feature type="compositionally biased region" description="Basic and acidic residues" evidence="2">
    <location>
        <begin position="681"/>
        <end position="692"/>
    </location>
</feature>
<dbReference type="AlphaFoldDB" id="A0A6A1VYP8"/>
<dbReference type="PANTHER" id="PTHR34054">
    <property type="entry name" value="EXPRESSED PROTEIN"/>
    <property type="match status" value="1"/>
</dbReference>
<dbReference type="Pfam" id="PF06136">
    <property type="entry name" value="SOK"/>
    <property type="match status" value="1"/>
</dbReference>
<evidence type="ECO:0000313" key="6">
    <source>
        <dbReference type="Proteomes" id="UP000516437"/>
    </source>
</evidence>
<dbReference type="Gene3D" id="3.30.70.330">
    <property type="match status" value="1"/>
</dbReference>
<evidence type="ECO:0000313" key="5">
    <source>
        <dbReference type="EMBL" id="KAB1217925.1"/>
    </source>
</evidence>